<feature type="compositionally biased region" description="Basic and acidic residues" evidence="1">
    <location>
        <begin position="486"/>
        <end position="499"/>
    </location>
</feature>
<dbReference type="OMA" id="NIVIMEY"/>
<evidence type="ECO:0000259" key="2">
    <source>
        <dbReference type="PROSITE" id="PS50011"/>
    </source>
</evidence>
<dbReference type="Pfam" id="PF07714">
    <property type="entry name" value="PK_Tyr_Ser-Thr"/>
    <property type="match status" value="1"/>
</dbReference>
<sequence length="1078" mass="122192">MLASLRSSMLGKGVTCLSASQFDSLLKEPQMFNQSTSPNQLFIYKFQIGSQDIKSLDLSRMMNTLKFIQSREEQTGKVLETRSLISMQVISVNDSSNERWRKRVDTYTKHSEKFNHNIPLMGYYERQSDGGMTRTLYLASLPFVEEVNESHSRAIDLIQNWYLFKYNRGLSTLNNVKSVEELLESGSELLFSDLNCIVKLFSDLASGLSELHAKGLTHNSILPRNITMFHTEGGFEFLTTVPSFGLDNNVDGVNDDHMSYFSPQVYSRFEEGVEEVFTTQNDVFMLGTLFMRILLGEEFDAKQIDSDYWDSEIGDFKKTIIARFGKIATGTKIEILTDLACRCVSPSEDSRPTIDEIVGILTPLVVQSYGASTLQRSSSLSFGQQQDELAIIRSMDESDEDDLEMENEIYADFDEEEEQDIPLQNMQAKESSMGELPGSVYPPSLQSEIPSQSLVINSKEGPPPPPSRGSVVSMAPPTPSLTRNVSSDKVKQISKKSDSKQSSSSSSTQEYDMLSRTTSNKLSTPTGAVSFTTSAATSSSFQPYSPKPTMVTANMIAFESSVPKSDLKEEMKEGEAINEERNRQEEYQRQKRSKNIYGGSRRRAVEENNELKAKKDQIEEEINEEEERKKQLEKLKKKKQARKEEKPQMNMDKSLSSAPSRKTSHSSPKILYDDNDDSYGGGMDRGIDRLAQQSAKLDQTRELRSEKFLEEIETQERKSKSKSSFSFSWRDLLSIFSFLSRIFGGSKAKAEACEPTSTPLFTPITQDKPVILETEVAQLDDSLQKKEKYIVQKRLSDGASAIILQVKDKDTGDVHVMKRFREGVESDYLREVKCLKLFSHKNIVQFVDNFSYTETTDGKSVKSNIVIMEYCTFGDLYKLSMSFTTGKPKPMRPLRMLKFTLQLFEAIAHIHEYGFVHSDIKPQNIFLAKDGTLKLGDFGFTVKEKDTVAGGTLHYLPVEQEEGQPAVLASDLYSAACSMFEVLVKKKVSLKSKQGAPTSFEEVWDQHNKNNIHFHRKKYNPHAMGLFEVFKNCLETDHTKRRPVKEIVETLRGLLQNHSATMVQKRYRGYHARKSFKK</sequence>
<dbReference type="InterPro" id="IPR011009">
    <property type="entry name" value="Kinase-like_dom_sf"/>
</dbReference>
<dbReference type="PANTHER" id="PTHR44167">
    <property type="entry name" value="OVARIAN-SPECIFIC SERINE/THREONINE-PROTEIN KINASE LOK-RELATED"/>
    <property type="match status" value="1"/>
</dbReference>
<feature type="domain" description="Protein kinase" evidence="2">
    <location>
        <begin position="42"/>
        <end position="365"/>
    </location>
</feature>
<dbReference type="PROSITE" id="PS50011">
    <property type="entry name" value="PROTEIN_KINASE_DOM"/>
    <property type="match status" value="2"/>
</dbReference>
<dbReference type="SMART" id="SM00015">
    <property type="entry name" value="IQ"/>
    <property type="match status" value="1"/>
</dbReference>
<dbReference type="InterPro" id="IPR000719">
    <property type="entry name" value="Prot_kinase_dom"/>
</dbReference>
<dbReference type="GO" id="GO:0005524">
    <property type="term" value="F:ATP binding"/>
    <property type="evidence" value="ECO:0007669"/>
    <property type="project" value="InterPro"/>
</dbReference>
<dbReference type="PROSITE" id="PS00108">
    <property type="entry name" value="PROTEIN_KINASE_ST"/>
    <property type="match status" value="1"/>
</dbReference>
<dbReference type="CDD" id="cd00180">
    <property type="entry name" value="PKc"/>
    <property type="match status" value="1"/>
</dbReference>
<dbReference type="RefSeq" id="XP_002669002.1">
    <property type="nucleotide sequence ID" value="XM_002668956.1"/>
</dbReference>
<evidence type="ECO:0000313" key="3">
    <source>
        <dbReference type="EMBL" id="EFC36258.1"/>
    </source>
</evidence>
<dbReference type="CDD" id="cd23767">
    <property type="entry name" value="IQCD"/>
    <property type="match status" value="1"/>
</dbReference>
<evidence type="ECO:0000313" key="4">
    <source>
        <dbReference type="Proteomes" id="UP000006671"/>
    </source>
</evidence>
<dbReference type="InterPro" id="IPR001245">
    <property type="entry name" value="Ser-Thr/Tyr_kinase_cat_dom"/>
</dbReference>
<gene>
    <name evidence="3" type="ORF">NAEGRDRAFT_76075</name>
</gene>
<dbReference type="InterPro" id="IPR008271">
    <property type="entry name" value="Ser/Thr_kinase_AS"/>
</dbReference>
<feature type="compositionally biased region" description="Polar residues" evidence="1">
    <location>
        <begin position="515"/>
        <end position="528"/>
    </location>
</feature>
<proteinExistence type="predicted"/>
<dbReference type="GO" id="GO:0044773">
    <property type="term" value="P:mitotic DNA damage checkpoint signaling"/>
    <property type="evidence" value="ECO:0007669"/>
    <property type="project" value="TreeGrafter"/>
</dbReference>
<dbReference type="InParanoid" id="D2W3V1"/>
<dbReference type="InterPro" id="IPR000048">
    <property type="entry name" value="IQ_motif_EF-hand-BS"/>
</dbReference>
<dbReference type="AlphaFoldDB" id="D2W3V1"/>
<dbReference type="VEuPathDB" id="AmoebaDB:NAEGRDRAFT_76075"/>
<feature type="compositionally biased region" description="Polar residues" evidence="1">
    <location>
        <begin position="651"/>
        <end position="667"/>
    </location>
</feature>
<dbReference type="eggNOG" id="KOG0591">
    <property type="taxonomic scope" value="Eukaryota"/>
</dbReference>
<dbReference type="PROSITE" id="PS50096">
    <property type="entry name" value="IQ"/>
    <property type="match status" value="1"/>
</dbReference>
<dbReference type="Pfam" id="PF00069">
    <property type="entry name" value="Pkinase"/>
    <property type="match status" value="1"/>
</dbReference>
<feature type="region of interest" description="Disordered" evidence="1">
    <location>
        <begin position="560"/>
        <end position="685"/>
    </location>
</feature>
<accession>D2W3V1</accession>
<feature type="region of interest" description="Disordered" evidence="1">
    <location>
        <begin position="455"/>
        <end position="528"/>
    </location>
</feature>
<dbReference type="KEGG" id="ngr:NAEGRDRAFT_76075"/>
<dbReference type="OrthoDB" id="310217at2759"/>
<dbReference type="Proteomes" id="UP000006671">
    <property type="component" value="Unassembled WGS sequence"/>
</dbReference>
<protein>
    <submittedName>
        <fullName evidence="3">Predicted protein</fullName>
    </submittedName>
</protein>
<evidence type="ECO:0000256" key="1">
    <source>
        <dbReference type="SAM" id="MobiDB-lite"/>
    </source>
</evidence>
<feature type="compositionally biased region" description="Basic and acidic residues" evidence="1">
    <location>
        <begin position="603"/>
        <end position="617"/>
    </location>
</feature>
<dbReference type="SMART" id="SM00220">
    <property type="entry name" value="S_TKc"/>
    <property type="match status" value="1"/>
</dbReference>
<dbReference type="SUPFAM" id="SSF56112">
    <property type="entry name" value="Protein kinase-like (PK-like)"/>
    <property type="match status" value="2"/>
</dbReference>
<reference evidence="3 4" key="1">
    <citation type="journal article" date="2010" name="Cell">
        <title>The genome of Naegleria gruberi illuminates early eukaryotic versatility.</title>
        <authorList>
            <person name="Fritz-Laylin L.K."/>
            <person name="Prochnik S.E."/>
            <person name="Ginger M.L."/>
            <person name="Dacks J.B."/>
            <person name="Carpenter M.L."/>
            <person name="Field M.C."/>
            <person name="Kuo A."/>
            <person name="Paredez A."/>
            <person name="Chapman J."/>
            <person name="Pham J."/>
            <person name="Shu S."/>
            <person name="Neupane R."/>
            <person name="Cipriano M."/>
            <person name="Mancuso J."/>
            <person name="Tu H."/>
            <person name="Salamov A."/>
            <person name="Lindquist E."/>
            <person name="Shapiro H."/>
            <person name="Lucas S."/>
            <person name="Grigoriev I.V."/>
            <person name="Cande W.Z."/>
            <person name="Fulton C."/>
            <person name="Rokhsar D.S."/>
            <person name="Dawson S.C."/>
        </authorList>
    </citation>
    <scope>NUCLEOTIDE SEQUENCE [LARGE SCALE GENOMIC DNA]</scope>
    <source>
        <strain evidence="3 4">NEG-M</strain>
    </source>
</reference>
<feature type="domain" description="Protein kinase" evidence="2">
    <location>
        <begin position="789"/>
        <end position="1055"/>
    </location>
</feature>
<feature type="compositionally biased region" description="Basic and acidic residues" evidence="1">
    <location>
        <begin position="565"/>
        <end position="589"/>
    </location>
</feature>
<dbReference type="EMBL" id="GG738934">
    <property type="protein sequence ID" value="EFC36258.1"/>
    <property type="molecule type" value="Genomic_DNA"/>
</dbReference>
<dbReference type="GO" id="GO:0005634">
    <property type="term" value="C:nucleus"/>
    <property type="evidence" value="ECO:0007669"/>
    <property type="project" value="TreeGrafter"/>
</dbReference>
<name>D2W3V1_NAEGR</name>
<dbReference type="GO" id="GO:0004674">
    <property type="term" value="F:protein serine/threonine kinase activity"/>
    <property type="evidence" value="ECO:0007669"/>
    <property type="project" value="TreeGrafter"/>
</dbReference>
<keyword evidence="4" id="KW-1185">Reference proteome</keyword>
<organism evidence="4">
    <name type="scientific">Naegleria gruberi</name>
    <name type="common">Amoeba</name>
    <dbReference type="NCBI Taxonomy" id="5762"/>
    <lineage>
        <taxon>Eukaryota</taxon>
        <taxon>Discoba</taxon>
        <taxon>Heterolobosea</taxon>
        <taxon>Tetramitia</taxon>
        <taxon>Eutetramitia</taxon>
        <taxon>Vahlkampfiidae</taxon>
        <taxon>Naegleria</taxon>
    </lineage>
</organism>
<dbReference type="PANTHER" id="PTHR44167:SF24">
    <property type="entry name" value="SERINE_THREONINE-PROTEIN KINASE CHK2"/>
    <property type="match status" value="1"/>
</dbReference>
<dbReference type="Gene3D" id="1.10.510.10">
    <property type="entry name" value="Transferase(Phosphotransferase) domain 1"/>
    <property type="match status" value="2"/>
</dbReference>
<dbReference type="GeneID" id="8860929"/>